<evidence type="ECO:0000313" key="2">
    <source>
        <dbReference type="Proteomes" id="UP001056120"/>
    </source>
</evidence>
<gene>
    <name evidence="1" type="ORF">L1987_54082</name>
</gene>
<dbReference type="Proteomes" id="UP001056120">
    <property type="component" value="Linkage Group LG18"/>
</dbReference>
<keyword evidence="2" id="KW-1185">Reference proteome</keyword>
<evidence type="ECO:0000313" key="1">
    <source>
        <dbReference type="EMBL" id="KAI3754300.1"/>
    </source>
</evidence>
<comment type="caution">
    <text evidence="1">The sequence shown here is derived from an EMBL/GenBank/DDBJ whole genome shotgun (WGS) entry which is preliminary data.</text>
</comment>
<reference evidence="2" key="1">
    <citation type="journal article" date="2022" name="Mol. Ecol. Resour.">
        <title>The genomes of chicory, endive, great burdock and yacon provide insights into Asteraceae palaeo-polyploidization history and plant inulin production.</title>
        <authorList>
            <person name="Fan W."/>
            <person name="Wang S."/>
            <person name="Wang H."/>
            <person name="Wang A."/>
            <person name="Jiang F."/>
            <person name="Liu H."/>
            <person name="Zhao H."/>
            <person name="Xu D."/>
            <person name="Zhang Y."/>
        </authorList>
    </citation>
    <scope>NUCLEOTIDE SEQUENCE [LARGE SCALE GENOMIC DNA]</scope>
    <source>
        <strain evidence="2">cv. Yunnan</strain>
    </source>
</reference>
<sequence length="484" mass="56168">MSLNLGQGNGWEVRSKGYIIGDGSRREWATWGQSAGKNVGRLGDSVGEIDHENDNEEIDGSEEELVSDDYDSDDSQKSHGSCKKNPWLAEFFETLDGLTAEQINEPARQWHCPACRNGPCSIYWYRGMKAFVAHVKTKGTRRPKLHRDFSELLDEELCRRGVIMVQSGEAYGQWKGLDKEFEDREIVWPPMVIVINTQLEQDENGKWRGMGSQELLDYFGSYEAVRARSSFGPEGHTGMSVLIFDTSAVGYLEAERLGNHFSRQGLDKNAWEHHQNLFNPDGKRQLYGFMATKQDLDILNQHSPGKLKLKFEWASYQEKVVDQLKKMSKDSQELIWYKKKIAKQERSSKALEEVFWLLSQKLKKLEEENKIVRQRTQLYHDQNKEEMDSHEKFFKDQLKAIRDATDAHKKEFEKSCAADAHPRKEKVKSLMKSQSKEMEEQREKLMILHEKEMAEMKNKHVKEEIEMEEKLNAKLDQLMKSCTS</sequence>
<dbReference type="EMBL" id="CM042035">
    <property type="protein sequence ID" value="KAI3754300.1"/>
    <property type="molecule type" value="Genomic_DNA"/>
</dbReference>
<accession>A0ACB9E6I8</accession>
<protein>
    <submittedName>
        <fullName evidence="1">Uncharacterized protein</fullName>
    </submittedName>
</protein>
<reference evidence="1 2" key="2">
    <citation type="journal article" date="2022" name="Mol. Ecol. Resour.">
        <title>The genomes of chicory, endive, great burdock and yacon provide insights into Asteraceae paleo-polyploidization history and plant inulin production.</title>
        <authorList>
            <person name="Fan W."/>
            <person name="Wang S."/>
            <person name="Wang H."/>
            <person name="Wang A."/>
            <person name="Jiang F."/>
            <person name="Liu H."/>
            <person name="Zhao H."/>
            <person name="Xu D."/>
            <person name="Zhang Y."/>
        </authorList>
    </citation>
    <scope>NUCLEOTIDE SEQUENCE [LARGE SCALE GENOMIC DNA]</scope>
    <source>
        <strain evidence="2">cv. Yunnan</strain>
        <tissue evidence="1">Leaves</tissue>
    </source>
</reference>
<name>A0ACB9E6I8_9ASTR</name>
<proteinExistence type="predicted"/>
<organism evidence="1 2">
    <name type="scientific">Smallanthus sonchifolius</name>
    <dbReference type="NCBI Taxonomy" id="185202"/>
    <lineage>
        <taxon>Eukaryota</taxon>
        <taxon>Viridiplantae</taxon>
        <taxon>Streptophyta</taxon>
        <taxon>Embryophyta</taxon>
        <taxon>Tracheophyta</taxon>
        <taxon>Spermatophyta</taxon>
        <taxon>Magnoliopsida</taxon>
        <taxon>eudicotyledons</taxon>
        <taxon>Gunneridae</taxon>
        <taxon>Pentapetalae</taxon>
        <taxon>asterids</taxon>
        <taxon>campanulids</taxon>
        <taxon>Asterales</taxon>
        <taxon>Asteraceae</taxon>
        <taxon>Asteroideae</taxon>
        <taxon>Heliantheae alliance</taxon>
        <taxon>Millerieae</taxon>
        <taxon>Smallanthus</taxon>
    </lineage>
</organism>